<evidence type="ECO:0000259" key="1">
    <source>
        <dbReference type="Pfam" id="PF14244"/>
    </source>
</evidence>
<dbReference type="Pfam" id="PF14244">
    <property type="entry name" value="Retrotran_gag_3"/>
    <property type="match status" value="1"/>
</dbReference>
<comment type="caution">
    <text evidence="2">The sequence shown here is derived from an EMBL/GenBank/DDBJ whole genome shotgun (WGS) entry which is preliminary data.</text>
</comment>
<protein>
    <recommendedName>
        <fullName evidence="1">Retrotransposon Copia-like N-terminal domain-containing protein</fullName>
    </recommendedName>
</protein>
<dbReference type="PANTHER" id="PTHR34222:SF99">
    <property type="entry name" value="PROTEIN, PUTATIVE-RELATED"/>
    <property type="match status" value="1"/>
</dbReference>
<gene>
    <name evidence="2" type="ORF">Sradi_5229000</name>
</gene>
<dbReference type="PANTHER" id="PTHR34222">
    <property type="entry name" value="GAG_PRE-INTEGRS DOMAIN-CONTAINING PROTEIN"/>
    <property type="match status" value="1"/>
</dbReference>
<reference evidence="2" key="1">
    <citation type="submission" date="2020-06" db="EMBL/GenBank/DDBJ databases">
        <authorList>
            <person name="Li T."/>
            <person name="Hu X."/>
            <person name="Zhang T."/>
            <person name="Song X."/>
            <person name="Zhang H."/>
            <person name="Dai N."/>
            <person name="Sheng W."/>
            <person name="Hou X."/>
            <person name="Wei L."/>
        </authorList>
    </citation>
    <scope>NUCLEOTIDE SEQUENCE</scope>
    <source>
        <strain evidence="2">G02</strain>
        <tissue evidence="2">Leaf</tissue>
    </source>
</reference>
<dbReference type="AlphaFoldDB" id="A0AAW2LMW4"/>
<evidence type="ECO:0000313" key="2">
    <source>
        <dbReference type="EMBL" id="KAL0319675.1"/>
    </source>
</evidence>
<accession>A0AAW2LMW4</accession>
<proteinExistence type="predicted"/>
<organism evidence="2">
    <name type="scientific">Sesamum radiatum</name>
    <name type="common">Black benniseed</name>
    <dbReference type="NCBI Taxonomy" id="300843"/>
    <lineage>
        <taxon>Eukaryota</taxon>
        <taxon>Viridiplantae</taxon>
        <taxon>Streptophyta</taxon>
        <taxon>Embryophyta</taxon>
        <taxon>Tracheophyta</taxon>
        <taxon>Spermatophyta</taxon>
        <taxon>Magnoliopsida</taxon>
        <taxon>eudicotyledons</taxon>
        <taxon>Gunneridae</taxon>
        <taxon>Pentapetalae</taxon>
        <taxon>asterids</taxon>
        <taxon>lamiids</taxon>
        <taxon>Lamiales</taxon>
        <taxon>Pedaliaceae</taxon>
        <taxon>Sesamum</taxon>
    </lineage>
</organism>
<feature type="domain" description="Retrotransposon Copia-like N-terminal" evidence="1">
    <location>
        <begin position="23"/>
        <end position="67"/>
    </location>
</feature>
<reference evidence="2" key="2">
    <citation type="journal article" date="2024" name="Plant">
        <title>Genomic evolution and insights into agronomic trait innovations of Sesamum species.</title>
        <authorList>
            <person name="Miao H."/>
            <person name="Wang L."/>
            <person name="Qu L."/>
            <person name="Liu H."/>
            <person name="Sun Y."/>
            <person name="Le M."/>
            <person name="Wang Q."/>
            <person name="Wei S."/>
            <person name="Zheng Y."/>
            <person name="Lin W."/>
            <person name="Duan Y."/>
            <person name="Cao H."/>
            <person name="Xiong S."/>
            <person name="Wang X."/>
            <person name="Wei L."/>
            <person name="Li C."/>
            <person name="Ma Q."/>
            <person name="Ju M."/>
            <person name="Zhao R."/>
            <person name="Li G."/>
            <person name="Mu C."/>
            <person name="Tian Q."/>
            <person name="Mei H."/>
            <person name="Zhang T."/>
            <person name="Gao T."/>
            <person name="Zhang H."/>
        </authorList>
    </citation>
    <scope>NUCLEOTIDE SEQUENCE</scope>
    <source>
        <strain evidence="2">G02</strain>
    </source>
</reference>
<sequence>MASSSTTGTRSVNDSGDARAQALDHHGMVMISAPLNGNNCLSWSRSVQIVLEGCDKLGYIDGSCMRPTDESPDLKQWKIADSMLRTWILNTLSKDIVNAYLYAASARTLWLDLDARYVCLKLPAMCKCGRCICGSNDAKKEEIEESQLIQFLTGLNESNDNIRSQILVLYPLPHVNKAYSMVLRVERQRLVNLEFIDHGDDSALMGKGYDNKGSVGFKNNLRRKDLVDKRTLKCEHCHKTGHSKDTCFRLHGVPDWYKELNDQHKRNVTGNCVYAVNDNTSMNVSAVTGGGEF</sequence>
<name>A0AAW2LMW4_SESRA</name>
<dbReference type="InterPro" id="IPR029472">
    <property type="entry name" value="Copia-like_N"/>
</dbReference>
<dbReference type="EMBL" id="JACGWJ010000024">
    <property type="protein sequence ID" value="KAL0319675.1"/>
    <property type="molecule type" value="Genomic_DNA"/>
</dbReference>